<evidence type="ECO:0000256" key="9">
    <source>
        <dbReference type="RuleBase" id="RU362097"/>
    </source>
</evidence>
<evidence type="ECO:0000256" key="1">
    <source>
        <dbReference type="ARBA" id="ARBA00004370"/>
    </source>
</evidence>
<dbReference type="GO" id="GO:0005886">
    <property type="term" value="C:plasma membrane"/>
    <property type="evidence" value="ECO:0007669"/>
    <property type="project" value="UniProtKB-SubCell"/>
</dbReference>
<evidence type="ECO:0000256" key="3">
    <source>
        <dbReference type="ARBA" id="ARBA00022452"/>
    </source>
</evidence>
<evidence type="ECO:0000256" key="7">
    <source>
        <dbReference type="ARBA" id="ARBA00023139"/>
    </source>
</evidence>
<dbReference type="AlphaFoldDB" id="A0A2S5DL45"/>
<evidence type="ECO:0000313" key="12">
    <source>
        <dbReference type="Proteomes" id="UP000237082"/>
    </source>
</evidence>
<evidence type="ECO:0000313" key="11">
    <source>
        <dbReference type="EMBL" id="POZ63787.1"/>
    </source>
</evidence>
<dbReference type="InterPro" id="IPR010131">
    <property type="entry name" value="MdtP/NodT-like"/>
</dbReference>
<sequence>METDQVNKKSWPQTAGALLLSAVISGCASFGPDVTPDQALSAEQLKLAMPGKQSVAADWWRQLNDPALEKLLEATLKDSPSLKLAAARLRQARAAVGIAESKDGPQLDATANMVQLNTDQLQPLLRKDRVDAYTAALVGSWEFDFWGKNHAAIGAALGQQQAIAYEGQQTRLLLTQAVIAQYTQLQRNQAQAKLIEQRLAIAQSRHALTQARVNAGLLPGDNQRGNEISTERLEQQQSALSADIERNRHALAALSGQGPQAEAGLNAAALALPPAPALDRLDANLLGRRPDIAAQRARVESMDQSVKEARAEFYPNVKLTAFAGQSSLEMDQLWKSGSSLWGFMPAISLPLFHSGQLQSNLARQQAGYDMAVQQYNQTVLDALRDAADAVSGWQNSQRQLKQAERALDSSRKANDAMAARLRAGLVNKLSLLDAQDAVLGQQSAFIDATAASRLAWTSLNTALGGGFQAETATR</sequence>
<feature type="coiled-coil region" evidence="10">
    <location>
        <begin position="393"/>
        <end position="420"/>
    </location>
</feature>
<dbReference type="Gene3D" id="1.20.1600.10">
    <property type="entry name" value="Outer membrane efflux proteins (OEP)"/>
    <property type="match status" value="1"/>
</dbReference>
<dbReference type="NCBIfam" id="TIGR01845">
    <property type="entry name" value="outer_NodT"/>
    <property type="match status" value="1"/>
</dbReference>
<evidence type="ECO:0000256" key="2">
    <source>
        <dbReference type="ARBA" id="ARBA00007613"/>
    </source>
</evidence>
<name>A0A2S5DL45_9NEIS</name>
<comment type="caution">
    <text evidence="11">The sequence shown here is derived from an EMBL/GenBank/DDBJ whole genome shotgun (WGS) entry which is preliminary data.</text>
</comment>
<comment type="subcellular location">
    <subcellularLocation>
        <location evidence="9">Cell membrane</location>
        <topology evidence="9">Lipid-anchor</topology>
    </subcellularLocation>
    <subcellularLocation>
        <location evidence="1">Membrane</location>
    </subcellularLocation>
</comment>
<dbReference type="GO" id="GO:0015562">
    <property type="term" value="F:efflux transmembrane transporter activity"/>
    <property type="evidence" value="ECO:0007669"/>
    <property type="project" value="InterPro"/>
</dbReference>
<keyword evidence="6 9" id="KW-0472">Membrane</keyword>
<evidence type="ECO:0000256" key="10">
    <source>
        <dbReference type="SAM" id="Coils"/>
    </source>
</evidence>
<dbReference type="EMBL" id="PQWB01000007">
    <property type="protein sequence ID" value="POZ63787.1"/>
    <property type="molecule type" value="Genomic_DNA"/>
</dbReference>
<proteinExistence type="inferred from homology"/>
<keyword evidence="5" id="KW-0732">Signal</keyword>
<evidence type="ECO:0000256" key="6">
    <source>
        <dbReference type="ARBA" id="ARBA00023136"/>
    </source>
</evidence>
<gene>
    <name evidence="11" type="ORF">C2I19_01165</name>
</gene>
<comment type="similarity">
    <text evidence="2 9">Belongs to the outer membrane factor (OMF) (TC 1.B.17) family.</text>
</comment>
<dbReference type="PANTHER" id="PTHR30203">
    <property type="entry name" value="OUTER MEMBRANE CATION EFFLUX PROTEIN"/>
    <property type="match status" value="1"/>
</dbReference>
<dbReference type="InterPro" id="IPR003423">
    <property type="entry name" value="OMP_efflux"/>
</dbReference>
<keyword evidence="7 9" id="KW-0564">Palmitate</keyword>
<organism evidence="11 12">
    <name type="scientific">Chromobacterium alticapitis</name>
    <dbReference type="NCBI Taxonomy" id="2073169"/>
    <lineage>
        <taxon>Bacteria</taxon>
        <taxon>Pseudomonadati</taxon>
        <taxon>Pseudomonadota</taxon>
        <taxon>Betaproteobacteria</taxon>
        <taxon>Neisseriales</taxon>
        <taxon>Chromobacteriaceae</taxon>
        <taxon>Chromobacterium</taxon>
    </lineage>
</organism>
<dbReference type="OrthoDB" id="9770517at2"/>
<dbReference type="Proteomes" id="UP000237082">
    <property type="component" value="Unassembled WGS sequence"/>
</dbReference>
<evidence type="ECO:0000256" key="4">
    <source>
        <dbReference type="ARBA" id="ARBA00022692"/>
    </source>
</evidence>
<evidence type="ECO:0000256" key="5">
    <source>
        <dbReference type="ARBA" id="ARBA00022729"/>
    </source>
</evidence>
<reference evidence="12" key="1">
    <citation type="submission" date="2018-02" db="EMBL/GenBank/DDBJ databases">
        <authorList>
            <person name="O'Hara-Hanley K."/>
            <person name="Soby S."/>
        </authorList>
    </citation>
    <scope>NUCLEOTIDE SEQUENCE [LARGE SCALE GENOMIC DNA]</scope>
    <source>
        <strain evidence="12">MWU14-2602</strain>
    </source>
</reference>
<keyword evidence="8 9" id="KW-0449">Lipoprotein</keyword>
<dbReference type="Gene3D" id="2.20.200.10">
    <property type="entry name" value="Outer membrane efflux proteins (OEP)"/>
    <property type="match status" value="1"/>
</dbReference>
<dbReference type="SUPFAM" id="SSF56954">
    <property type="entry name" value="Outer membrane efflux proteins (OEP)"/>
    <property type="match status" value="1"/>
</dbReference>
<keyword evidence="3 9" id="KW-1134">Transmembrane beta strand</keyword>
<keyword evidence="12" id="KW-1185">Reference proteome</keyword>
<protein>
    <submittedName>
        <fullName evidence="11">RND transporter</fullName>
    </submittedName>
</protein>
<keyword evidence="10" id="KW-0175">Coiled coil</keyword>
<accession>A0A2S5DL45</accession>
<dbReference type="Pfam" id="PF02321">
    <property type="entry name" value="OEP"/>
    <property type="match status" value="2"/>
</dbReference>
<keyword evidence="4 9" id="KW-0812">Transmembrane</keyword>
<evidence type="ECO:0000256" key="8">
    <source>
        <dbReference type="ARBA" id="ARBA00023288"/>
    </source>
</evidence>
<dbReference type="PANTHER" id="PTHR30203:SF20">
    <property type="entry name" value="MULTIDRUG RESISTANCE OUTER MEMBRANE PROTEIN MDTP-RELATED"/>
    <property type="match status" value="1"/>
</dbReference>